<dbReference type="GO" id="GO:0051603">
    <property type="term" value="P:proteolysis involved in protein catabolic process"/>
    <property type="evidence" value="ECO:0007669"/>
    <property type="project" value="TreeGrafter"/>
</dbReference>
<dbReference type="GO" id="GO:0016887">
    <property type="term" value="F:ATP hydrolysis activity"/>
    <property type="evidence" value="ECO:0007669"/>
    <property type="project" value="InterPro"/>
</dbReference>
<dbReference type="InterPro" id="IPR027417">
    <property type="entry name" value="P-loop_NTPase"/>
</dbReference>
<dbReference type="Proteomes" id="UP000828390">
    <property type="component" value="Unassembled WGS sequence"/>
</dbReference>
<evidence type="ECO:0000313" key="7">
    <source>
        <dbReference type="Proteomes" id="UP000828390"/>
    </source>
</evidence>
<evidence type="ECO:0000256" key="3">
    <source>
        <dbReference type="SAM" id="MobiDB-lite"/>
    </source>
</evidence>
<sequence length="328" mass="35814">MLGPSGTGKTLLVQTIAKILDVPFASCDCTSMTAAGYVGDDVESAITKLLQNAGGNVEKCEQGIVFLDEVDKISRKSGAGSVFASNKDIGGEGVQQAMLKMIEGSIVKISEKKNKPSYNSESQTDIDTTNILFIAAGAFSGLEKIVKKRMNVKVLGFGSPIDEGKEEASRQALSASSTDKPSMKEQNEERDRLLQEVQDTDLIAFGLIPEFVGRIPVVVPLHSLSEDMLVRILTEPQNALVKQYQQLFSMDECQLEFTEEALRAIARMAMEKQTGARGLRAVVDKCQLMASYEVPGSDIKRVIITEDVVRKNKPAVYVREGMQKFQHG</sequence>
<reference evidence="6" key="2">
    <citation type="submission" date="2020-11" db="EMBL/GenBank/DDBJ databases">
        <authorList>
            <person name="McCartney M.A."/>
            <person name="Auch B."/>
            <person name="Kono T."/>
            <person name="Mallez S."/>
            <person name="Becker A."/>
            <person name="Gohl D.M."/>
            <person name="Silverstein K.A.T."/>
            <person name="Koren S."/>
            <person name="Bechman K.B."/>
            <person name="Herman A."/>
            <person name="Abrahante J.E."/>
            <person name="Garbe J."/>
        </authorList>
    </citation>
    <scope>NUCLEOTIDE SEQUENCE</scope>
    <source>
        <strain evidence="6">Duluth1</strain>
        <tissue evidence="6">Whole animal</tissue>
    </source>
</reference>
<dbReference type="Gene3D" id="3.40.50.300">
    <property type="entry name" value="P-loop containing nucleotide triphosphate hydrolases"/>
    <property type="match status" value="1"/>
</dbReference>
<dbReference type="EMBL" id="JAIWYP010000004">
    <property type="protein sequence ID" value="KAH3841585.1"/>
    <property type="molecule type" value="Genomic_DNA"/>
</dbReference>
<evidence type="ECO:0000256" key="2">
    <source>
        <dbReference type="ARBA" id="ARBA00022840"/>
    </source>
</evidence>
<dbReference type="SUPFAM" id="SSF52540">
    <property type="entry name" value="P-loop containing nucleoside triphosphate hydrolases"/>
    <property type="match status" value="1"/>
</dbReference>
<keyword evidence="2" id="KW-0067">ATP-binding</keyword>
<dbReference type="Pfam" id="PF07724">
    <property type="entry name" value="AAA_2"/>
    <property type="match status" value="1"/>
</dbReference>
<evidence type="ECO:0000259" key="4">
    <source>
        <dbReference type="SMART" id="SM00382"/>
    </source>
</evidence>
<dbReference type="SMART" id="SM01086">
    <property type="entry name" value="ClpB_D2-small"/>
    <property type="match status" value="1"/>
</dbReference>
<dbReference type="GO" id="GO:0005759">
    <property type="term" value="C:mitochondrial matrix"/>
    <property type="evidence" value="ECO:0007669"/>
    <property type="project" value="TreeGrafter"/>
</dbReference>
<dbReference type="NCBIfam" id="NF003745">
    <property type="entry name" value="PRK05342.1"/>
    <property type="match status" value="1"/>
</dbReference>
<evidence type="ECO:0000259" key="5">
    <source>
        <dbReference type="SMART" id="SM01086"/>
    </source>
</evidence>
<dbReference type="Gene3D" id="1.10.8.60">
    <property type="match status" value="1"/>
</dbReference>
<dbReference type="FunFam" id="1.10.8.60:FF:000002">
    <property type="entry name" value="ATP-dependent Clp protease ATP-binding subunit ClpX"/>
    <property type="match status" value="1"/>
</dbReference>
<gene>
    <name evidence="6" type="ORF">DPMN_115053</name>
</gene>
<keyword evidence="7" id="KW-1185">Reference proteome</keyword>
<name>A0A9D4KL69_DREPO</name>
<dbReference type="InterPro" id="IPR003593">
    <property type="entry name" value="AAA+_ATPase"/>
</dbReference>
<organism evidence="6 7">
    <name type="scientific">Dreissena polymorpha</name>
    <name type="common">Zebra mussel</name>
    <name type="synonym">Mytilus polymorpha</name>
    <dbReference type="NCBI Taxonomy" id="45954"/>
    <lineage>
        <taxon>Eukaryota</taxon>
        <taxon>Metazoa</taxon>
        <taxon>Spiralia</taxon>
        <taxon>Lophotrochozoa</taxon>
        <taxon>Mollusca</taxon>
        <taxon>Bivalvia</taxon>
        <taxon>Autobranchia</taxon>
        <taxon>Heteroconchia</taxon>
        <taxon>Euheterodonta</taxon>
        <taxon>Imparidentia</taxon>
        <taxon>Neoheterodontei</taxon>
        <taxon>Myida</taxon>
        <taxon>Dreissenoidea</taxon>
        <taxon>Dreissenidae</taxon>
        <taxon>Dreissena</taxon>
    </lineage>
</organism>
<dbReference type="Pfam" id="PF10431">
    <property type="entry name" value="ClpB_D2-small"/>
    <property type="match status" value="1"/>
</dbReference>
<dbReference type="OrthoDB" id="1721884at2759"/>
<feature type="region of interest" description="Disordered" evidence="3">
    <location>
        <begin position="166"/>
        <end position="191"/>
    </location>
</feature>
<dbReference type="PANTHER" id="PTHR48102:SF7">
    <property type="entry name" value="ATP-DEPENDENT CLP PROTEASE ATP-BINDING SUBUNIT CLPX-LIKE, MITOCHONDRIAL"/>
    <property type="match status" value="1"/>
</dbReference>
<dbReference type="InterPro" id="IPR019489">
    <property type="entry name" value="Clp_ATPase_C"/>
</dbReference>
<dbReference type="AlphaFoldDB" id="A0A9D4KL69"/>
<proteinExistence type="predicted"/>
<feature type="domain" description="Clp ATPase C-terminal" evidence="5">
    <location>
        <begin position="224"/>
        <end position="317"/>
    </location>
</feature>
<dbReference type="InterPro" id="IPR050052">
    <property type="entry name" value="ATP-dep_Clp_protease_ClpX"/>
</dbReference>
<comment type="caution">
    <text evidence="6">The sequence shown here is derived from an EMBL/GenBank/DDBJ whole genome shotgun (WGS) entry which is preliminary data.</text>
</comment>
<protein>
    <submittedName>
        <fullName evidence="6">Uncharacterized protein</fullName>
    </submittedName>
</protein>
<feature type="compositionally biased region" description="Polar residues" evidence="3">
    <location>
        <begin position="171"/>
        <end position="180"/>
    </location>
</feature>
<keyword evidence="1" id="KW-0547">Nucleotide-binding</keyword>
<dbReference type="PANTHER" id="PTHR48102">
    <property type="entry name" value="ATP-DEPENDENT CLP PROTEASE ATP-BINDING SUBUNIT CLPX-LIKE, MITOCHONDRIAL-RELATED"/>
    <property type="match status" value="1"/>
</dbReference>
<feature type="domain" description="AAA+ ATPase" evidence="4">
    <location>
        <begin position="1"/>
        <end position="149"/>
    </location>
</feature>
<dbReference type="SMART" id="SM00382">
    <property type="entry name" value="AAA"/>
    <property type="match status" value="1"/>
</dbReference>
<accession>A0A9D4KL69</accession>
<feature type="compositionally biased region" description="Basic and acidic residues" evidence="3">
    <location>
        <begin position="181"/>
        <end position="191"/>
    </location>
</feature>
<dbReference type="InterPro" id="IPR003959">
    <property type="entry name" value="ATPase_AAA_core"/>
</dbReference>
<reference evidence="6" key="1">
    <citation type="journal article" date="2019" name="bioRxiv">
        <title>The Genome of the Zebra Mussel, Dreissena polymorpha: A Resource for Invasive Species Research.</title>
        <authorList>
            <person name="McCartney M.A."/>
            <person name="Auch B."/>
            <person name="Kono T."/>
            <person name="Mallez S."/>
            <person name="Zhang Y."/>
            <person name="Obille A."/>
            <person name="Becker A."/>
            <person name="Abrahante J.E."/>
            <person name="Garbe J."/>
            <person name="Badalamenti J.P."/>
            <person name="Herman A."/>
            <person name="Mangelson H."/>
            <person name="Liachko I."/>
            <person name="Sullivan S."/>
            <person name="Sone E.D."/>
            <person name="Koren S."/>
            <person name="Silverstein K.A.T."/>
            <person name="Beckman K.B."/>
            <person name="Gohl D.M."/>
        </authorList>
    </citation>
    <scope>NUCLEOTIDE SEQUENCE</scope>
    <source>
        <strain evidence="6">Duluth1</strain>
        <tissue evidence="6">Whole animal</tissue>
    </source>
</reference>
<evidence type="ECO:0000256" key="1">
    <source>
        <dbReference type="ARBA" id="ARBA00022741"/>
    </source>
</evidence>
<evidence type="ECO:0000313" key="6">
    <source>
        <dbReference type="EMBL" id="KAH3841585.1"/>
    </source>
</evidence>
<dbReference type="GO" id="GO:0005524">
    <property type="term" value="F:ATP binding"/>
    <property type="evidence" value="ECO:0007669"/>
    <property type="project" value="UniProtKB-KW"/>
</dbReference>